<reference evidence="3 4" key="1">
    <citation type="submission" date="2011-01" db="EMBL/GenBank/DDBJ databases">
        <title>Complete sequence of chromosome of Streptomyces flavogriseus ATCC 33331.</title>
        <authorList>
            <consortium name="US DOE Joint Genome Institute"/>
            <person name="Lucas S."/>
            <person name="Copeland A."/>
            <person name="Lapidus A."/>
            <person name="Cheng J.-F."/>
            <person name="Goodwin L."/>
            <person name="Pitluck S."/>
            <person name="Davenport K."/>
            <person name="Detter J.C."/>
            <person name="Han C."/>
            <person name="Tapia R."/>
            <person name="Land M."/>
            <person name="Hauser L."/>
            <person name="Kyrpides N."/>
            <person name="Ivanova N."/>
            <person name="Ovchinnikova G."/>
            <person name="Pagani I."/>
            <person name="Brumm P."/>
            <person name="Mead D."/>
            <person name="Woyke T."/>
        </authorList>
    </citation>
    <scope>NUCLEOTIDE SEQUENCE [LARGE SCALE GENOMIC DNA]</scope>
    <source>
        <strain evidence="4">ATCC 33331 / IAF-45CD</strain>
    </source>
</reference>
<keyword evidence="2" id="KW-0812">Transmembrane</keyword>
<organism evidence="3 4">
    <name type="scientific">Streptomyces pratensis (strain ATCC 33331 / IAF-45CD)</name>
    <dbReference type="NCBI Taxonomy" id="591167"/>
    <lineage>
        <taxon>Bacteria</taxon>
        <taxon>Bacillati</taxon>
        <taxon>Actinomycetota</taxon>
        <taxon>Actinomycetes</taxon>
        <taxon>Kitasatosporales</taxon>
        <taxon>Streptomycetaceae</taxon>
        <taxon>Streptomyces</taxon>
    </lineage>
</organism>
<evidence type="ECO:0000256" key="2">
    <source>
        <dbReference type="SAM" id="Phobius"/>
    </source>
</evidence>
<proteinExistence type="predicted"/>
<dbReference type="EMBL" id="CP002475">
    <property type="protein sequence ID" value="ADW03955.1"/>
    <property type="molecule type" value="Genomic_DNA"/>
</dbReference>
<protein>
    <submittedName>
        <fullName evidence="3">Uncharacterized protein</fullName>
    </submittedName>
</protein>
<evidence type="ECO:0000313" key="3">
    <source>
        <dbReference type="EMBL" id="ADW03955.1"/>
    </source>
</evidence>
<feature type="region of interest" description="Disordered" evidence="1">
    <location>
        <begin position="1"/>
        <end position="40"/>
    </location>
</feature>
<keyword evidence="2" id="KW-1133">Transmembrane helix</keyword>
<feature type="region of interest" description="Disordered" evidence="1">
    <location>
        <begin position="364"/>
        <end position="408"/>
    </location>
</feature>
<feature type="compositionally biased region" description="Low complexity" evidence="1">
    <location>
        <begin position="372"/>
        <end position="388"/>
    </location>
</feature>
<accession>A0A8D3WFM3</accession>
<evidence type="ECO:0000313" key="4">
    <source>
        <dbReference type="Proteomes" id="UP000002066"/>
    </source>
</evidence>
<gene>
    <name evidence="3" type="ordered locus">Sfla_2526</name>
</gene>
<dbReference type="KEGG" id="sfa:Sfla_2526"/>
<dbReference type="AlphaFoldDB" id="A0A8D3WFM3"/>
<keyword evidence="2" id="KW-0472">Membrane</keyword>
<feature type="region of interest" description="Disordered" evidence="1">
    <location>
        <begin position="76"/>
        <end position="112"/>
    </location>
</feature>
<feature type="transmembrane region" description="Helical" evidence="2">
    <location>
        <begin position="117"/>
        <end position="134"/>
    </location>
</feature>
<feature type="region of interest" description="Disordered" evidence="1">
    <location>
        <begin position="149"/>
        <end position="183"/>
    </location>
</feature>
<sequence length="408" mass="44262">MNWWWQSRVGEWNRTVSTRTPAGEPSEHPDEGGPVSDEQWAELVRQAESGGADAPKEPSARARMVTARLRALDEEAAASGRRLGRKRKPAEPWQPDGWRTGPAWQERNGRTRKRRRLAGVLGFVLVLGALVVVMRPSLLTDHLPGGGSVDTLPLPAETAPPTAAPADEPGADRPTTAQPFRGSPAVRWADGAAGIEIPEARAAGGMSEDEVEQALRATRQFLVAANLDPATLRGETPREALDLLDPLQKGERKRLEQSLAEPGGERDPLVMFSRFDPDEVRLVGDVVKTRGRMTFEAGPAGSVEVKADYTFVYPLVRVGGDEVARTIVRRELTVALHDPEKFMATPGKLSVVSSQQNVGNTDCALDDGFLHPSFPSDGPGTSPTGPDVDPYDRREWQPDGECGTVTRT</sequence>
<feature type="compositionally biased region" description="Low complexity" evidence="1">
    <location>
        <begin position="150"/>
        <end position="168"/>
    </location>
</feature>
<evidence type="ECO:0000256" key="1">
    <source>
        <dbReference type="SAM" id="MobiDB-lite"/>
    </source>
</evidence>
<name>A0A8D3WFM3_STRFA</name>
<dbReference type="Proteomes" id="UP000002066">
    <property type="component" value="Chromosome"/>
</dbReference>